<dbReference type="RefSeq" id="WP_202920781.1">
    <property type="nucleotide sequence ID" value="NZ_CP036273.1"/>
</dbReference>
<dbReference type="GO" id="GO:0009055">
    <property type="term" value="F:electron transfer activity"/>
    <property type="evidence" value="ECO:0007669"/>
    <property type="project" value="InterPro"/>
</dbReference>
<gene>
    <name evidence="6" type="ORF">ETAA1_18820</name>
</gene>
<keyword evidence="4" id="KW-0732">Signal</keyword>
<organism evidence="6 7">
    <name type="scientific">Urbifossiella limnaea</name>
    <dbReference type="NCBI Taxonomy" id="2528023"/>
    <lineage>
        <taxon>Bacteria</taxon>
        <taxon>Pseudomonadati</taxon>
        <taxon>Planctomycetota</taxon>
        <taxon>Planctomycetia</taxon>
        <taxon>Gemmatales</taxon>
        <taxon>Gemmataceae</taxon>
        <taxon>Urbifossiella</taxon>
    </lineage>
</organism>
<dbReference type="EMBL" id="CP036273">
    <property type="protein sequence ID" value="QDU19942.1"/>
    <property type="molecule type" value="Genomic_DNA"/>
</dbReference>
<dbReference type="KEGG" id="uli:ETAA1_18820"/>
<dbReference type="Pfam" id="PF13435">
    <property type="entry name" value="Cytochrome_C554"/>
    <property type="match status" value="1"/>
</dbReference>
<dbReference type="GO" id="GO:0046872">
    <property type="term" value="F:metal ion binding"/>
    <property type="evidence" value="ECO:0007669"/>
    <property type="project" value="UniProtKB-KW"/>
</dbReference>
<dbReference type="InterPro" id="IPR009056">
    <property type="entry name" value="Cyt_c-like_dom"/>
</dbReference>
<evidence type="ECO:0000256" key="3">
    <source>
        <dbReference type="PROSITE-ProRule" id="PRU00433"/>
    </source>
</evidence>
<feature type="chain" id="PRO_5022101008" description="Cytochrome c domain-containing protein" evidence="4">
    <location>
        <begin position="28"/>
        <end position="457"/>
    </location>
</feature>
<reference evidence="6 7" key="1">
    <citation type="submission" date="2019-02" db="EMBL/GenBank/DDBJ databases">
        <title>Deep-cultivation of Planctomycetes and their phenomic and genomic characterization uncovers novel biology.</title>
        <authorList>
            <person name="Wiegand S."/>
            <person name="Jogler M."/>
            <person name="Boedeker C."/>
            <person name="Pinto D."/>
            <person name="Vollmers J."/>
            <person name="Rivas-Marin E."/>
            <person name="Kohn T."/>
            <person name="Peeters S.H."/>
            <person name="Heuer A."/>
            <person name="Rast P."/>
            <person name="Oberbeckmann S."/>
            <person name="Bunk B."/>
            <person name="Jeske O."/>
            <person name="Meyerdierks A."/>
            <person name="Storesund J.E."/>
            <person name="Kallscheuer N."/>
            <person name="Luecker S."/>
            <person name="Lage O.M."/>
            <person name="Pohl T."/>
            <person name="Merkel B.J."/>
            <person name="Hornburger P."/>
            <person name="Mueller R.-W."/>
            <person name="Bruemmer F."/>
            <person name="Labrenz M."/>
            <person name="Spormann A.M."/>
            <person name="Op den Camp H."/>
            <person name="Overmann J."/>
            <person name="Amann R."/>
            <person name="Jetten M.S.M."/>
            <person name="Mascher T."/>
            <person name="Medema M.H."/>
            <person name="Devos D.P."/>
            <person name="Kaster A.-K."/>
            <person name="Ovreas L."/>
            <person name="Rohde M."/>
            <person name="Galperin M.Y."/>
            <person name="Jogler C."/>
        </authorList>
    </citation>
    <scope>NUCLEOTIDE SEQUENCE [LARGE SCALE GENOMIC DNA]</scope>
    <source>
        <strain evidence="6 7">ETA_A1</strain>
    </source>
</reference>
<accession>A0A517XR50</accession>
<evidence type="ECO:0000259" key="5">
    <source>
        <dbReference type="PROSITE" id="PS51007"/>
    </source>
</evidence>
<proteinExistence type="predicted"/>
<dbReference type="SUPFAM" id="SSF48695">
    <property type="entry name" value="Multiheme cytochromes"/>
    <property type="match status" value="1"/>
</dbReference>
<keyword evidence="7" id="KW-1185">Reference proteome</keyword>
<evidence type="ECO:0000313" key="6">
    <source>
        <dbReference type="EMBL" id="QDU19942.1"/>
    </source>
</evidence>
<evidence type="ECO:0000313" key="7">
    <source>
        <dbReference type="Proteomes" id="UP000319576"/>
    </source>
</evidence>
<dbReference type="Proteomes" id="UP000319576">
    <property type="component" value="Chromosome"/>
</dbReference>
<sequence precursor="true">MRTAVCLLAGAGLAAGALFGPTPPAPAAEQAAPAPAPTAGGLGCAAASCHGGGRAGERFSEHSTWAADLTRVPPVPHDPHANAYRVLFNADSVRIARLLGCGPAHTNPTCLKCHAVPGAEAGAVAEGVGCAGCHGPEEKWLTVHYLPEWKALSNREKAATGFVPTKNVVARASACVGCHVGDATRDVDHDLIAAGHPRLNFEMARFQSSPMYRKHWTDPAADTGFEVKAWAVGQVASLRAAADLLRARADRAGPWPEFAGQSCYACHQSVADRDPKGGASPTRALGWPAWEAWYTAAAGPAFDLTPGYRAGIEKELTALQAVMNRPNPPRAAAKEKAAALVAALDRWLAATRDADDAGRLVVPTGTARRVAAELAQASASAADWDSLAQQYLGCAAVYHSAGGRAANPAWEAPLVQIRDGLRFPPATSGRWDSPRGFDATRLTQVQANFGRLLGGDR</sequence>
<evidence type="ECO:0000256" key="4">
    <source>
        <dbReference type="SAM" id="SignalP"/>
    </source>
</evidence>
<keyword evidence="1 3" id="KW-0479">Metal-binding</keyword>
<dbReference type="InterPro" id="IPR023155">
    <property type="entry name" value="Cyt_c-552/4"/>
</dbReference>
<feature type="domain" description="Cytochrome c" evidence="5">
    <location>
        <begin position="249"/>
        <end position="352"/>
    </location>
</feature>
<keyword evidence="2 3" id="KW-0408">Iron</keyword>
<dbReference type="GO" id="GO:0020037">
    <property type="term" value="F:heme binding"/>
    <property type="evidence" value="ECO:0007669"/>
    <property type="project" value="InterPro"/>
</dbReference>
<dbReference type="Gene3D" id="1.10.1130.10">
    <property type="entry name" value="Flavocytochrome C3, Chain A"/>
    <property type="match status" value="1"/>
</dbReference>
<name>A0A517XR50_9BACT</name>
<dbReference type="InterPro" id="IPR036280">
    <property type="entry name" value="Multihaem_cyt_sf"/>
</dbReference>
<feature type="signal peptide" evidence="4">
    <location>
        <begin position="1"/>
        <end position="27"/>
    </location>
</feature>
<keyword evidence="3" id="KW-0349">Heme</keyword>
<evidence type="ECO:0000256" key="1">
    <source>
        <dbReference type="ARBA" id="ARBA00022723"/>
    </source>
</evidence>
<evidence type="ECO:0000256" key="2">
    <source>
        <dbReference type="ARBA" id="ARBA00023004"/>
    </source>
</evidence>
<dbReference type="PROSITE" id="PS51007">
    <property type="entry name" value="CYTC"/>
    <property type="match status" value="1"/>
</dbReference>
<dbReference type="AlphaFoldDB" id="A0A517XR50"/>
<protein>
    <recommendedName>
        <fullName evidence="5">Cytochrome c domain-containing protein</fullName>
    </recommendedName>
</protein>